<keyword evidence="1" id="KW-1133">Transmembrane helix</keyword>
<keyword evidence="1" id="KW-0812">Transmembrane</keyword>
<evidence type="ECO:0000313" key="3">
    <source>
        <dbReference type="Proteomes" id="UP000198224"/>
    </source>
</evidence>
<name>A0A1C4XWM4_9ACTN</name>
<feature type="transmembrane region" description="Helical" evidence="1">
    <location>
        <begin position="84"/>
        <end position="107"/>
    </location>
</feature>
<reference evidence="3" key="1">
    <citation type="submission" date="2016-06" db="EMBL/GenBank/DDBJ databases">
        <authorList>
            <person name="Varghese N."/>
            <person name="Submissions Spin"/>
        </authorList>
    </citation>
    <scope>NUCLEOTIDE SEQUENCE [LARGE SCALE GENOMIC DNA]</scope>
    <source>
        <strain evidence="3">DSM 45160</strain>
    </source>
</reference>
<dbReference type="Proteomes" id="UP000198224">
    <property type="component" value="Chromosome I"/>
</dbReference>
<gene>
    <name evidence="2" type="ORF">GA0070612_4032</name>
</gene>
<feature type="transmembrane region" description="Helical" evidence="1">
    <location>
        <begin position="20"/>
        <end position="40"/>
    </location>
</feature>
<feature type="transmembrane region" description="Helical" evidence="1">
    <location>
        <begin position="113"/>
        <end position="133"/>
    </location>
</feature>
<evidence type="ECO:0000313" key="2">
    <source>
        <dbReference type="EMBL" id="SCF12812.1"/>
    </source>
</evidence>
<sequence>MTPEEVLARLDAPLSLRRRVGYLAVALAGLTGSALVGLLWATEPGLPPRTAAAFAVLVVIGLCWAVFGGWAVTRRTSLFARDRVVAGWLGLGAWLVFTVGAAVITVPRHTLEPSLLAVVLALGVVAVVNLWAARRARAALLRRRDTLAGAATRDE</sequence>
<keyword evidence="1" id="KW-0472">Membrane</keyword>
<protein>
    <recommendedName>
        <fullName evidence="4">Transmembrane transport protein</fullName>
    </recommendedName>
</protein>
<dbReference type="EMBL" id="LT607409">
    <property type="protein sequence ID" value="SCF12812.1"/>
    <property type="molecule type" value="Genomic_DNA"/>
</dbReference>
<dbReference type="RefSeq" id="WP_088989307.1">
    <property type="nucleotide sequence ID" value="NZ_LT607409.1"/>
</dbReference>
<proteinExistence type="predicted"/>
<organism evidence="2 3">
    <name type="scientific">Micromonospora chokoriensis</name>
    <dbReference type="NCBI Taxonomy" id="356851"/>
    <lineage>
        <taxon>Bacteria</taxon>
        <taxon>Bacillati</taxon>
        <taxon>Actinomycetota</taxon>
        <taxon>Actinomycetes</taxon>
        <taxon>Micromonosporales</taxon>
        <taxon>Micromonosporaceae</taxon>
        <taxon>Micromonospora</taxon>
    </lineage>
</organism>
<accession>A0A1C4XWM4</accession>
<evidence type="ECO:0008006" key="4">
    <source>
        <dbReference type="Google" id="ProtNLM"/>
    </source>
</evidence>
<keyword evidence="3" id="KW-1185">Reference proteome</keyword>
<evidence type="ECO:0000256" key="1">
    <source>
        <dbReference type="SAM" id="Phobius"/>
    </source>
</evidence>
<dbReference type="AlphaFoldDB" id="A0A1C4XWM4"/>
<feature type="transmembrane region" description="Helical" evidence="1">
    <location>
        <begin position="52"/>
        <end position="72"/>
    </location>
</feature>